<dbReference type="InterPro" id="IPR036390">
    <property type="entry name" value="WH_DNA-bd_sf"/>
</dbReference>
<dbReference type="InterPro" id="IPR023187">
    <property type="entry name" value="Tscrpt_reg_MarR-type_CS"/>
</dbReference>
<keyword evidence="3" id="KW-0804">Transcription</keyword>
<dbReference type="PANTHER" id="PTHR33164:SF57">
    <property type="entry name" value="MARR-FAMILY TRANSCRIPTIONAL REGULATOR"/>
    <property type="match status" value="1"/>
</dbReference>
<dbReference type="SUPFAM" id="SSF46785">
    <property type="entry name" value="Winged helix' DNA-binding domain"/>
    <property type="match status" value="1"/>
</dbReference>
<evidence type="ECO:0000256" key="2">
    <source>
        <dbReference type="ARBA" id="ARBA00023125"/>
    </source>
</evidence>
<dbReference type="InterPro" id="IPR039422">
    <property type="entry name" value="MarR/SlyA-like"/>
</dbReference>
<evidence type="ECO:0000313" key="5">
    <source>
        <dbReference type="EMBL" id="GAA1919812.1"/>
    </source>
</evidence>
<name>A0ABP5AQ64_9MICO</name>
<evidence type="ECO:0000256" key="1">
    <source>
        <dbReference type="ARBA" id="ARBA00023015"/>
    </source>
</evidence>
<proteinExistence type="predicted"/>
<reference evidence="6" key="1">
    <citation type="journal article" date="2019" name="Int. J. Syst. Evol. Microbiol.">
        <title>The Global Catalogue of Microorganisms (GCM) 10K type strain sequencing project: providing services to taxonomists for standard genome sequencing and annotation.</title>
        <authorList>
            <consortium name="The Broad Institute Genomics Platform"/>
            <consortium name="The Broad Institute Genome Sequencing Center for Infectious Disease"/>
            <person name="Wu L."/>
            <person name="Ma J."/>
        </authorList>
    </citation>
    <scope>NUCLEOTIDE SEQUENCE [LARGE SCALE GENOMIC DNA]</scope>
    <source>
        <strain evidence="6">JCM 14900</strain>
    </source>
</reference>
<gene>
    <name evidence="5" type="ORF">GCM10009775_10520</name>
</gene>
<accession>A0ABP5AQ64</accession>
<evidence type="ECO:0000256" key="3">
    <source>
        <dbReference type="ARBA" id="ARBA00023163"/>
    </source>
</evidence>
<dbReference type="InterPro" id="IPR036388">
    <property type="entry name" value="WH-like_DNA-bd_sf"/>
</dbReference>
<keyword evidence="1" id="KW-0805">Transcription regulation</keyword>
<sequence length="149" mass="15906">MPPADGPRKTRDHRVNTIAMMGAAYSLLGFDIVDGVVGAGYPQKPKHSAVFGQLGPEGSRLTTLAKGANMTPQAMGELVDEMEELGYVVREPDPTDRRAKIVRLTPLGLRCVDAAITTIDGIESRLDSLLGVDGHAQLRAMLAAILARD</sequence>
<evidence type="ECO:0000313" key="6">
    <source>
        <dbReference type="Proteomes" id="UP001501343"/>
    </source>
</evidence>
<feature type="domain" description="HTH marR-type" evidence="4">
    <location>
        <begin position="36"/>
        <end position="135"/>
    </location>
</feature>
<dbReference type="Pfam" id="PF12802">
    <property type="entry name" value="MarR_2"/>
    <property type="match status" value="1"/>
</dbReference>
<dbReference type="PROSITE" id="PS01117">
    <property type="entry name" value="HTH_MARR_1"/>
    <property type="match status" value="1"/>
</dbReference>
<comment type="caution">
    <text evidence="5">The sequence shown here is derived from an EMBL/GenBank/DDBJ whole genome shotgun (WGS) entry which is preliminary data.</text>
</comment>
<evidence type="ECO:0000259" key="4">
    <source>
        <dbReference type="SMART" id="SM00347"/>
    </source>
</evidence>
<organism evidence="5 6">
    <name type="scientific">Microbacterium aoyamense</name>
    <dbReference type="NCBI Taxonomy" id="344166"/>
    <lineage>
        <taxon>Bacteria</taxon>
        <taxon>Bacillati</taxon>
        <taxon>Actinomycetota</taxon>
        <taxon>Actinomycetes</taxon>
        <taxon>Micrococcales</taxon>
        <taxon>Microbacteriaceae</taxon>
        <taxon>Microbacterium</taxon>
    </lineage>
</organism>
<keyword evidence="2" id="KW-0238">DNA-binding</keyword>
<dbReference type="EMBL" id="BAAAOF010000002">
    <property type="protein sequence ID" value="GAA1919812.1"/>
    <property type="molecule type" value="Genomic_DNA"/>
</dbReference>
<dbReference type="InterPro" id="IPR000835">
    <property type="entry name" value="HTH_MarR-typ"/>
</dbReference>
<dbReference type="Proteomes" id="UP001501343">
    <property type="component" value="Unassembled WGS sequence"/>
</dbReference>
<dbReference type="SMART" id="SM00347">
    <property type="entry name" value="HTH_MARR"/>
    <property type="match status" value="1"/>
</dbReference>
<keyword evidence="6" id="KW-1185">Reference proteome</keyword>
<dbReference type="Gene3D" id="1.10.10.10">
    <property type="entry name" value="Winged helix-like DNA-binding domain superfamily/Winged helix DNA-binding domain"/>
    <property type="match status" value="1"/>
</dbReference>
<protein>
    <recommendedName>
        <fullName evidence="4">HTH marR-type domain-containing protein</fullName>
    </recommendedName>
</protein>
<dbReference type="PANTHER" id="PTHR33164">
    <property type="entry name" value="TRANSCRIPTIONAL REGULATOR, MARR FAMILY"/>
    <property type="match status" value="1"/>
</dbReference>
<dbReference type="RefSeq" id="WP_248146137.1">
    <property type="nucleotide sequence ID" value="NZ_BAAAOF010000002.1"/>
</dbReference>